<name>A0A645J179_9ZZZZ</name>
<dbReference type="InterPro" id="IPR058782">
    <property type="entry name" value="GIY_YIG_3"/>
</dbReference>
<dbReference type="Pfam" id="PF26468">
    <property type="entry name" value="GIY_YIG_3"/>
    <property type="match status" value="1"/>
</dbReference>
<proteinExistence type="predicted"/>
<evidence type="ECO:0000256" key="1">
    <source>
        <dbReference type="SAM" id="MobiDB-lite"/>
    </source>
</evidence>
<feature type="domain" description="GIY-YIG" evidence="2">
    <location>
        <begin position="20"/>
        <end position="140"/>
    </location>
</feature>
<accession>A0A645J179</accession>
<reference evidence="3" key="1">
    <citation type="submission" date="2019-08" db="EMBL/GenBank/DDBJ databases">
        <authorList>
            <person name="Kucharzyk K."/>
            <person name="Murdoch R.W."/>
            <person name="Higgins S."/>
            <person name="Loffler F."/>
        </authorList>
    </citation>
    <scope>NUCLEOTIDE SEQUENCE</scope>
</reference>
<dbReference type="AlphaFoldDB" id="A0A645J179"/>
<comment type="caution">
    <text evidence="3">The sequence shown here is derived from an EMBL/GenBank/DDBJ whole genome shotgun (WGS) entry which is preliminary data.</text>
</comment>
<sequence>MTRPSGPQLASDRPKPSDRSIFRKNIGRALLSKERDPYLEVWEIDFTTRRNRESLGHRRNVGKEREVEDEITRILRTRFSFRFVEIEEEERRMGPDGLERPLIGALASCPCCASSPQWLGRHSSVDKIAQSGLWLVQHLSSPPPGVAERRAFSEAVDRTLLKFGKTREAGK</sequence>
<organism evidence="3">
    <name type="scientific">bioreactor metagenome</name>
    <dbReference type="NCBI Taxonomy" id="1076179"/>
    <lineage>
        <taxon>unclassified sequences</taxon>
        <taxon>metagenomes</taxon>
        <taxon>ecological metagenomes</taxon>
    </lineage>
</organism>
<evidence type="ECO:0000313" key="3">
    <source>
        <dbReference type="EMBL" id="MPN53203.1"/>
    </source>
</evidence>
<feature type="region of interest" description="Disordered" evidence="1">
    <location>
        <begin position="1"/>
        <end position="20"/>
    </location>
</feature>
<gene>
    <name evidence="3" type="ORF">SDC9_200867</name>
</gene>
<evidence type="ECO:0000259" key="2">
    <source>
        <dbReference type="Pfam" id="PF26468"/>
    </source>
</evidence>
<protein>
    <recommendedName>
        <fullName evidence="2">GIY-YIG domain-containing protein</fullName>
    </recommendedName>
</protein>
<dbReference type="EMBL" id="VSSQ01120080">
    <property type="protein sequence ID" value="MPN53203.1"/>
    <property type="molecule type" value="Genomic_DNA"/>
</dbReference>